<dbReference type="Gene3D" id="2.180.10.10">
    <property type="entry name" value="RHS repeat-associated core"/>
    <property type="match status" value="1"/>
</dbReference>
<dbReference type="NCBIfam" id="TIGR03696">
    <property type="entry name" value="Rhs_assc_core"/>
    <property type="match status" value="1"/>
</dbReference>
<dbReference type="RefSeq" id="WP_162302529.1">
    <property type="nucleotide sequence ID" value="NZ_RLII01000036.1"/>
</dbReference>
<protein>
    <submittedName>
        <fullName evidence="1">RHS repeat-associated core domain-containing protein</fullName>
    </submittedName>
</protein>
<dbReference type="EMBL" id="RLII01000036">
    <property type="protein sequence ID" value="RXE57785.1"/>
    <property type="molecule type" value="Genomic_DNA"/>
</dbReference>
<dbReference type="PANTHER" id="PTHR32305:SF15">
    <property type="entry name" value="PROTEIN RHSA-RELATED"/>
    <property type="match status" value="1"/>
</dbReference>
<gene>
    <name evidence="1" type="ORF">EFD62_15815</name>
</gene>
<evidence type="ECO:0000313" key="1">
    <source>
        <dbReference type="EMBL" id="RXE57785.1"/>
    </source>
</evidence>
<dbReference type="PANTHER" id="PTHR32305">
    <property type="match status" value="1"/>
</dbReference>
<name>A0A4Q0I2A9_9FIRM</name>
<dbReference type="InterPro" id="IPR050708">
    <property type="entry name" value="T6SS_VgrG/RHS"/>
</dbReference>
<feature type="non-terminal residue" evidence="1">
    <location>
        <position position="1"/>
    </location>
</feature>
<reference evidence="2" key="1">
    <citation type="submission" date="2018-11" db="EMBL/GenBank/DDBJ databases">
        <title>Genome sequencing of a novel mesophilic and cellulolytic organism within the genus Hungateiclostridium.</title>
        <authorList>
            <person name="Rettenmaier R."/>
            <person name="Liebl W."/>
            <person name="Zverlov V."/>
        </authorList>
    </citation>
    <scope>NUCLEOTIDE SEQUENCE [LARGE SCALE GENOMIC DNA]</scope>
    <source>
        <strain evidence="2">N2K1</strain>
    </source>
</reference>
<dbReference type="InterPro" id="IPR022385">
    <property type="entry name" value="Rhs_assc_core"/>
</dbReference>
<organism evidence="1 2">
    <name type="scientific">Acetivibrio mesophilus</name>
    <dbReference type="NCBI Taxonomy" id="2487273"/>
    <lineage>
        <taxon>Bacteria</taxon>
        <taxon>Bacillati</taxon>
        <taxon>Bacillota</taxon>
        <taxon>Clostridia</taxon>
        <taxon>Eubacteriales</taxon>
        <taxon>Oscillospiraceae</taxon>
        <taxon>Acetivibrio</taxon>
    </lineage>
</organism>
<evidence type="ECO:0000313" key="2">
    <source>
        <dbReference type="Proteomes" id="UP000289166"/>
    </source>
</evidence>
<accession>A0A4Q0I2A9</accession>
<proteinExistence type="predicted"/>
<dbReference type="AlphaFoldDB" id="A0A4Q0I2A9"/>
<comment type="caution">
    <text evidence="1">The sequence shown here is derived from an EMBL/GenBank/DDBJ whole genome shotgun (WGS) entry which is preliminary data.</text>
</comment>
<sequence>TYYYDAFGNIEEEKYYDANGNLTTTPINNNIRYAGYQYDEETGLYYLNARMYDPKIARFLQEDTYKGDPNDPLSLNLYVYCRNNPIMYDDPSGHFWHVVGAALLGAVVSAAIDVGTQMIFERKSFKDINWKSVGVSALEGAISGAIASVTGGVSLAAAAGKGAVKTTGKQILKKAVQTAVVEGVVGAAANATAQKIVNNDVDWNEVAISGVADAISGGVGSALSDIKVGKKLLDAGKKVKQKVGDFVSSVGDSIKNQVDNISRQIDNVFSPKLAVAGGIDVDINYPNNLVKNTGGVPKTQTQIEYNNAIENFKAKQSVDVNAGVGKGGKSQVVINNEVGNSFDTYVEGTKLKGVTEKGLLETQETFPVKNLGQKSVKPDYSIYNTNGELSAIGDAKSGAIVFDDQAKGFVQVAAQQTTSKTVIYYTPLGNTPIPRELMAYAAQNNVKIIQVGVK</sequence>
<keyword evidence="2" id="KW-1185">Reference proteome</keyword>
<dbReference type="Proteomes" id="UP000289166">
    <property type="component" value="Unassembled WGS sequence"/>
</dbReference>